<proteinExistence type="inferred from homology"/>
<evidence type="ECO:0000313" key="4">
    <source>
        <dbReference type="EMBL" id="CAI4018332.1"/>
    </source>
</evidence>
<name>A0A9P1GP29_9DINO</name>
<dbReference type="GO" id="GO:0006412">
    <property type="term" value="P:translation"/>
    <property type="evidence" value="ECO:0007669"/>
    <property type="project" value="UniProtKB-KW"/>
</dbReference>
<reference evidence="5 6" key="2">
    <citation type="submission" date="2024-05" db="EMBL/GenBank/DDBJ databases">
        <authorList>
            <person name="Chen Y."/>
            <person name="Shah S."/>
            <person name="Dougan E. K."/>
            <person name="Thang M."/>
            <person name="Chan C."/>
        </authorList>
    </citation>
    <scope>NUCLEOTIDE SEQUENCE [LARGE SCALE GENOMIC DNA]</scope>
</reference>
<evidence type="ECO:0000313" key="6">
    <source>
        <dbReference type="Proteomes" id="UP001152797"/>
    </source>
</evidence>
<gene>
    <name evidence="4" type="ORF">C1SCF055_LOCUS42908</name>
</gene>
<comment type="similarity">
    <text evidence="1 3">Belongs to the polypeptide deformylase family.</text>
</comment>
<dbReference type="OrthoDB" id="276063at2759"/>
<dbReference type="Pfam" id="PF01327">
    <property type="entry name" value="Pep_deformylase"/>
    <property type="match status" value="1"/>
</dbReference>
<dbReference type="Proteomes" id="UP001152797">
    <property type="component" value="Unassembled WGS sequence"/>
</dbReference>
<dbReference type="HAMAP" id="MF_00163">
    <property type="entry name" value="Pep_deformylase"/>
    <property type="match status" value="1"/>
</dbReference>
<dbReference type="AlphaFoldDB" id="A0A9P1GP29"/>
<evidence type="ECO:0000256" key="1">
    <source>
        <dbReference type="ARBA" id="ARBA00010759"/>
    </source>
</evidence>
<accession>A0A9P1GP29</accession>
<dbReference type="Gene3D" id="3.90.45.10">
    <property type="entry name" value="Peptide deformylase"/>
    <property type="match status" value="1"/>
</dbReference>
<dbReference type="EMBL" id="CAMXCT010006689">
    <property type="protein sequence ID" value="CAI4018332.1"/>
    <property type="molecule type" value="Genomic_DNA"/>
</dbReference>
<evidence type="ECO:0000256" key="3">
    <source>
        <dbReference type="RuleBase" id="RU362111"/>
    </source>
</evidence>
<dbReference type="InterPro" id="IPR036821">
    <property type="entry name" value="Peptide_deformylase_sf"/>
</dbReference>
<dbReference type="CDD" id="cd00487">
    <property type="entry name" value="Pep_deformylase"/>
    <property type="match status" value="1"/>
</dbReference>
<comment type="function">
    <text evidence="3">Removes the formyl group from the N-terminal Met of newly synthesized proteins.</text>
</comment>
<comment type="catalytic activity">
    <reaction evidence="3">
        <text>N-terminal N-formyl-L-methionyl-[peptide] + H2O = N-terminal L-methionyl-[peptide] + formate</text>
        <dbReference type="Rhea" id="RHEA:24420"/>
        <dbReference type="Rhea" id="RHEA-COMP:10639"/>
        <dbReference type="Rhea" id="RHEA-COMP:10640"/>
        <dbReference type="ChEBI" id="CHEBI:15377"/>
        <dbReference type="ChEBI" id="CHEBI:15740"/>
        <dbReference type="ChEBI" id="CHEBI:49298"/>
        <dbReference type="ChEBI" id="CHEBI:64731"/>
        <dbReference type="EC" id="3.5.1.88"/>
    </reaction>
</comment>
<comment type="caution">
    <text evidence="4">The sequence shown here is derived from an EMBL/GenBank/DDBJ whole genome shotgun (WGS) entry which is preliminary data.</text>
</comment>
<dbReference type="EC" id="3.5.1.88" evidence="2 3"/>
<keyword evidence="3" id="KW-0479">Metal-binding</keyword>
<dbReference type="GO" id="GO:0042586">
    <property type="term" value="F:peptide deformylase activity"/>
    <property type="evidence" value="ECO:0007669"/>
    <property type="project" value="UniProtKB-EC"/>
</dbReference>
<evidence type="ECO:0000256" key="2">
    <source>
        <dbReference type="ARBA" id="ARBA00012175"/>
    </source>
</evidence>
<keyword evidence="3" id="KW-0648">Protein biosynthesis</keyword>
<dbReference type="GO" id="GO:0046872">
    <property type="term" value="F:metal ion binding"/>
    <property type="evidence" value="ECO:0007669"/>
    <property type="project" value="UniProtKB-KW"/>
</dbReference>
<keyword evidence="6" id="KW-1185">Reference proteome</keyword>
<reference evidence="4" key="1">
    <citation type="submission" date="2022-10" db="EMBL/GenBank/DDBJ databases">
        <authorList>
            <person name="Chen Y."/>
            <person name="Dougan E. K."/>
            <person name="Chan C."/>
            <person name="Rhodes N."/>
            <person name="Thang M."/>
        </authorList>
    </citation>
    <scope>NUCLEOTIDE SEQUENCE</scope>
</reference>
<dbReference type="EMBL" id="CAMXCT030006689">
    <property type="protein sequence ID" value="CAL4805644.1"/>
    <property type="molecule type" value="Genomic_DNA"/>
</dbReference>
<dbReference type="InterPro" id="IPR023635">
    <property type="entry name" value="Peptide_deformylase"/>
</dbReference>
<dbReference type="PANTHER" id="PTHR10458">
    <property type="entry name" value="PEPTIDE DEFORMYLASE"/>
    <property type="match status" value="1"/>
</dbReference>
<dbReference type="EMBL" id="CAMXCT020006689">
    <property type="protein sequence ID" value="CAL1171707.1"/>
    <property type="molecule type" value="Genomic_DNA"/>
</dbReference>
<keyword evidence="3" id="KW-0378">Hydrolase</keyword>
<dbReference type="PRINTS" id="PR01576">
    <property type="entry name" value="PDEFORMYLASE"/>
</dbReference>
<organism evidence="4">
    <name type="scientific">Cladocopium goreaui</name>
    <dbReference type="NCBI Taxonomy" id="2562237"/>
    <lineage>
        <taxon>Eukaryota</taxon>
        <taxon>Sar</taxon>
        <taxon>Alveolata</taxon>
        <taxon>Dinophyceae</taxon>
        <taxon>Suessiales</taxon>
        <taxon>Symbiodiniaceae</taxon>
        <taxon>Cladocopium</taxon>
    </lineage>
</organism>
<dbReference type="PANTHER" id="PTHR10458:SF22">
    <property type="entry name" value="PEPTIDE DEFORMYLASE"/>
    <property type="match status" value="1"/>
</dbReference>
<protein>
    <recommendedName>
        <fullName evidence="2 3">Peptide deformylase</fullName>
        <ecNumber evidence="2 3">3.5.1.88</ecNumber>
    </recommendedName>
</protein>
<dbReference type="SUPFAM" id="SSF56420">
    <property type="entry name" value="Peptide deformylase"/>
    <property type="match status" value="1"/>
</dbReference>
<evidence type="ECO:0000313" key="5">
    <source>
        <dbReference type="EMBL" id="CAL4805644.1"/>
    </source>
</evidence>
<sequence>MLAVPALCFCLGFGSQLHLTARPSNAFPACVTKRRLRLQTQANLIQRKLQEGPVVESVPFCSPQTLWGAWTMLLVCLFLSGPASAANWSGTHIPKRSLAEAAKTLESGALRSMPMAKYPDPMLRMSASPVAESMFHQPALKLFTEALQTTAAAEGAVGLAASQVGVDARIIVLDPSISSRTVFVNPQVVERSSEDSMRWWRERCLVLPPDVLVTLMRDARIKVHAFDLQGSYTVTLEGEAARAFQHELDHLNGVLIIDHAVDDDDLTSQAFPEMKQLEEPDHPWRQEIAFARQVGALDETSGGG</sequence>